<feature type="domain" description="HTH marR-type" evidence="4">
    <location>
        <begin position="3"/>
        <end position="138"/>
    </location>
</feature>
<dbReference type="InterPro" id="IPR000835">
    <property type="entry name" value="HTH_MarR-typ"/>
</dbReference>
<dbReference type="InterPro" id="IPR036388">
    <property type="entry name" value="WH-like_DNA-bd_sf"/>
</dbReference>
<accession>A0ABW4YNA5</accession>
<evidence type="ECO:0000313" key="5">
    <source>
        <dbReference type="EMBL" id="MFD2117200.1"/>
    </source>
</evidence>
<dbReference type="PRINTS" id="PR00598">
    <property type="entry name" value="HTHMARR"/>
</dbReference>
<name>A0ABW4YNA5_9BACL</name>
<evidence type="ECO:0000259" key="4">
    <source>
        <dbReference type="PROSITE" id="PS50995"/>
    </source>
</evidence>
<comment type="caution">
    <text evidence="5">The sequence shown here is derived from an EMBL/GenBank/DDBJ whole genome shotgun (WGS) entry which is preliminary data.</text>
</comment>
<dbReference type="PANTHER" id="PTHR42756:SF1">
    <property type="entry name" value="TRANSCRIPTIONAL REPRESSOR OF EMRAB OPERON"/>
    <property type="match status" value="1"/>
</dbReference>
<proteinExistence type="predicted"/>
<dbReference type="InterPro" id="IPR027395">
    <property type="entry name" value="WH_DNA-bd_dom"/>
</dbReference>
<reference evidence="6" key="1">
    <citation type="journal article" date="2019" name="Int. J. Syst. Evol. Microbiol.">
        <title>The Global Catalogue of Microorganisms (GCM) 10K type strain sequencing project: providing services to taxonomists for standard genome sequencing and annotation.</title>
        <authorList>
            <consortium name="The Broad Institute Genomics Platform"/>
            <consortium name="The Broad Institute Genome Sequencing Center for Infectious Disease"/>
            <person name="Wu L."/>
            <person name="Ma J."/>
        </authorList>
    </citation>
    <scope>NUCLEOTIDE SEQUENCE [LARGE SCALE GENOMIC DNA]</scope>
    <source>
        <strain evidence="6">GH52</strain>
    </source>
</reference>
<dbReference type="PANTHER" id="PTHR42756">
    <property type="entry name" value="TRANSCRIPTIONAL REGULATOR, MARR"/>
    <property type="match status" value="1"/>
</dbReference>
<dbReference type="Gene3D" id="1.10.10.10">
    <property type="entry name" value="Winged helix-like DNA-binding domain superfamily/Winged helix DNA-binding domain"/>
    <property type="match status" value="1"/>
</dbReference>
<dbReference type="PROSITE" id="PS50995">
    <property type="entry name" value="HTH_MARR_2"/>
    <property type="match status" value="1"/>
</dbReference>
<evidence type="ECO:0000256" key="1">
    <source>
        <dbReference type="ARBA" id="ARBA00023015"/>
    </source>
</evidence>
<dbReference type="SMART" id="SM00347">
    <property type="entry name" value="HTH_MARR"/>
    <property type="match status" value="1"/>
</dbReference>
<dbReference type="RefSeq" id="WP_377774141.1">
    <property type="nucleotide sequence ID" value="NZ_JBHUHO010000037.1"/>
</dbReference>
<dbReference type="InterPro" id="IPR036390">
    <property type="entry name" value="WH_DNA-bd_sf"/>
</dbReference>
<dbReference type="SUPFAM" id="SSF46785">
    <property type="entry name" value="Winged helix' DNA-binding domain"/>
    <property type="match status" value="1"/>
</dbReference>
<keyword evidence="2" id="KW-0238">DNA-binding</keyword>
<keyword evidence="6" id="KW-1185">Reference proteome</keyword>
<organism evidence="5 6">
    <name type="scientific">Paenibacillus yanchengensis</name>
    <dbReference type="NCBI Taxonomy" id="2035833"/>
    <lineage>
        <taxon>Bacteria</taxon>
        <taxon>Bacillati</taxon>
        <taxon>Bacillota</taxon>
        <taxon>Bacilli</taxon>
        <taxon>Bacillales</taxon>
        <taxon>Paenibacillaceae</taxon>
        <taxon>Paenibacillus</taxon>
    </lineage>
</organism>
<evidence type="ECO:0000313" key="6">
    <source>
        <dbReference type="Proteomes" id="UP001597362"/>
    </source>
</evidence>
<gene>
    <name evidence="5" type="ORF">ACFSJH_15835</name>
</gene>
<sequence length="143" mass="16381">MDSKALFYKLVSFSNAVHHVTNELTKNATTHAISQVQYSILEFVFVSNMVTPSEISDCLHTTMSNTSRELSKLYEKGLIIKTNDLQDKRRTLITLSPDGKKLMNEVFDIVEERFAKRIDNVSSEQLKTIEQAIDTLQSTVFYR</sequence>
<evidence type="ECO:0000256" key="3">
    <source>
        <dbReference type="ARBA" id="ARBA00023163"/>
    </source>
</evidence>
<dbReference type="EMBL" id="JBHUHO010000037">
    <property type="protein sequence ID" value="MFD2117200.1"/>
    <property type="molecule type" value="Genomic_DNA"/>
</dbReference>
<protein>
    <submittedName>
        <fullName evidence="5">MarR family winged helix-turn-helix transcriptional regulator</fullName>
    </submittedName>
</protein>
<keyword evidence="3" id="KW-0804">Transcription</keyword>
<evidence type="ECO:0000256" key="2">
    <source>
        <dbReference type="ARBA" id="ARBA00023125"/>
    </source>
</evidence>
<dbReference type="Pfam" id="PF13601">
    <property type="entry name" value="HTH_34"/>
    <property type="match status" value="1"/>
</dbReference>
<dbReference type="Proteomes" id="UP001597362">
    <property type="component" value="Unassembled WGS sequence"/>
</dbReference>
<keyword evidence="1" id="KW-0805">Transcription regulation</keyword>